<feature type="short sequence motif" description="HXTX 1" evidence="2">
    <location>
        <begin position="42"/>
        <end position="45"/>
    </location>
</feature>
<dbReference type="GO" id="GO:0008664">
    <property type="term" value="F:RNA 2',3'-cyclic 3'-phosphodiesterase activity"/>
    <property type="evidence" value="ECO:0007669"/>
    <property type="project" value="UniProtKB-EC"/>
</dbReference>
<dbReference type="EMBL" id="CP002736">
    <property type="protein sequence ID" value="AEF94701.1"/>
    <property type="molecule type" value="Genomic_DNA"/>
</dbReference>
<dbReference type="NCBIfam" id="TIGR02258">
    <property type="entry name" value="2_5_ligase"/>
    <property type="match status" value="1"/>
</dbReference>
<dbReference type="PANTHER" id="PTHR35561:SF1">
    <property type="entry name" value="RNA 2',3'-CYCLIC PHOSPHODIESTERASE"/>
    <property type="match status" value="1"/>
</dbReference>
<feature type="active site" description="Proton donor" evidence="2">
    <location>
        <position position="42"/>
    </location>
</feature>
<sequence>MQNLRLFIAIDVPDSLKNSLTELQRTIFADSSVKLVEQQNLHLTLKFLGETPGDKCPDIVQAMQQTVIGCPPFQLRLHGLGIFPTRGNPKVVWVGIGGARGKLITLQQNLEQNLAGFGFPVEGRKYSPHLTLGRLREPLNLNQLQTNIGRYREQEFGAWQVSAIKLMQSTLTKAGPIYKVLATIPLG</sequence>
<dbReference type="EC" id="3.1.4.58" evidence="2"/>
<dbReference type="Gene3D" id="3.90.1140.10">
    <property type="entry name" value="Cyclic phosphodiesterase"/>
    <property type="match status" value="1"/>
</dbReference>
<proteinExistence type="inferred from homology"/>
<feature type="short sequence motif" description="HXTX 2" evidence="2">
    <location>
        <begin position="129"/>
        <end position="132"/>
    </location>
</feature>
<dbReference type="eggNOG" id="COG1514">
    <property type="taxonomic scope" value="Bacteria"/>
</dbReference>
<dbReference type="Pfam" id="PF13563">
    <property type="entry name" value="2_5_RNA_ligase2"/>
    <property type="match status" value="1"/>
</dbReference>
<gene>
    <name evidence="3" type="ordered locus">Desca_1857</name>
</gene>
<reference evidence="3" key="1">
    <citation type="submission" date="2011-05" db="EMBL/GenBank/DDBJ databases">
        <title>Complete sequence of Desulfotomaculum carboxydivorans CO-1-SRB.</title>
        <authorList>
            <consortium name="US DOE Joint Genome Institute"/>
            <person name="Lucas S."/>
            <person name="Han J."/>
            <person name="Lapidus A."/>
            <person name="Cheng J.-F."/>
            <person name="Goodwin L."/>
            <person name="Pitluck S."/>
            <person name="Peters L."/>
            <person name="Mikhailova N."/>
            <person name="Lu M."/>
            <person name="Han C."/>
            <person name="Tapia R."/>
            <person name="Land M."/>
            <person name="Hauser L."/>
            <person name="Kyrpides N."/>
            <person name="Ivanova N."/>
            <person name="Pagani I."/>
            <person name="Stams A."/>
            <person name="Plugge C."/>
            <person name="Muyzer G."/>
            <person name="Kuever J."/>
            <person name="Parshina S."/>
            <person name="Ivanova A."/>
            <person name="Nazina T."/>
            <person name="Woyke T."/>
        </authorList>
    </citation>
    <scope>NUCLEOTIDE SEQUENCE [LARGE SCALE GENOMIC DNA]</scope>
    <source>
        <strain evidence="3">CO-1-SRB</strain>
    </source>
</reference>
<keyword evidence="4" id="KW-1185">Reference proteome</keyword>
<dbReference type="STRING" id="868595.Desca_1857"/>
<evidence type="ECO:0000313" key="4">
    <source>
        <dbReference type="Proteomes" id="UP000009226"/>
    </source>
</evidence>
<dbReference type="InterPro" id="IPR009097">
    <property type="entry name" value="Cyclic_Pdiesterase"/>
</dbReference>
<dbReference type="HAMAP" id="MF_01940">
    <property type="entry name" value="RNA_CPDase"/>
    <property type="match status" value="1"/>
</dbReference>
<dbReference type="GO" id="GO:0016874">
    <property type="term" value="F:ligase activity"/>
    <property type="evidence" value="ECO:0007669"/>
    <property type="project" value="UniProtKB-KW"/>
</dbReference>
<dbReference type="HOGENOM" id="CLU_081251_3_4_9"/>
<evidence type="ECO:0000256" key="1">
    <source>
        <dbReference type="ARBA" id="ARBA00022801"/>
    </source>
</evidence>
<keyword evidence="3" id="KW-0436">Ligase</keyword>
<dbReference type="KEGG" id="dca:Desca_1857"/>
<feature type="active site" description="Proton acceptor" evidence="2">
    <location>
        <position position="129"/>
    </location>
</feature>
<comment type="similarity">
    <text evidence="2">Belongs to the 2H phosphoesterase superfamily. ThpR family.</text>
</comment>
<dbReference type="AlphaFoldDB" id="F6B8D7"/>
<organism evidence="3 4">
    <name type="scientific">Desulfotomaculum nigrificans (strain DSM 14880 / VKM B-2319 / CO-1-SRB)</name>
    <name type="common">Desulfotomaculum carboxydivorans</name>
    <dbReference type="NCBI Taxonomy" id="868595"/>
    <lineage>
        <taxon>Bacteria</taxon>
        <taxon>Bacillati</taxon>
        <taxon>Bacillota</taxon>
        <taxon>Clostridia</taxon>
        <taxon>Eubacteriales</taxon>
        <taxon>Desulfotomaculaceae</taxon>
        <taxon>Desulfotomaculum</taxon>
    </lineage>
</organism>
<dbReference type="PANTHER" id="PTHR35561">
    <property type="entry name" value="RNA 2',3'-CYCLIC PHOSPHODIESTERASE"/>
    <property type="match status" value="1"/>
</dbReference>
<comment type="catalytic activity">
    <reaction evidence="2">
        <text>a 3'-end 2',3'-cyclophospho-ribonucleotide-RNA + H2O = a 3'-end 2'-phospho-ribonucleotide-RNA + H(+)</text>
        <dbReference type="Rhea" id="RHEA:11828"/>
        <dbReference type="Rhea" id="RHEA-COMP:10464"/>
        <dbReference type="Rhea" id="RHEA-COMP:17353"/>
        <dbReference type="ChEBI" id="CHEBI:15377"/>
        <dbReference type="ChEBI" id="CHEBI:15378"/>
        <dbReference type="ChEBI" id="CHEBI:83064"/>
        <dbReference type="ChEBI" id="CHEBI:173113"/>
        <dbReference type="EC" id="3.1.4.58"/>
    </reaction>
</comment>
<dbReference type="InterPro" id="IPR004175">
    <property type="entry name" value="RNA_CPDase"/>
</dbReference>
<evidence type="ECO:0000256" key="2">
    <source>
        <dbReference type="HAMAP-Rule" id="MF_01940"/>
    </source>
</evidence>
<protein>
    <recommendedName>
        <fullName evidence="2">RNA 2',3'-cyclic phosphodiesterase</fullName>
        <shortName evidence="2">RNA 2',3'-CPDase</shortName>
        <ecNumber evidence="2">3.1.4.58</ecNumber>
    </recommendedName>
</protein>
<keyword evidence="1 2" id="KW-0378">Hydrolase</keyword>
<name>F6B8D7_DESCC</name>
<comment type="function">
    <text evidence="2">Hydrolyzes RNA 2',3'-cyclic phosphodiester to an RNA 2'-phosphomonoester.</text>
</comment>
<dbReference type="Proteomes" id="UP000009226">
    <property type="component" value="Chromosome"/>
</dbReference>
<dbReference type="RefSeq" id="WP_013810414.1">
    <property type="nucleotide sequence ID" value="NC_015565.1"/>
</dbReference>
<evidence type="ECO:0000313" key="3">
    <source>
        <dbReference type="EMBL" id="AEF94701.1"/>
    </source>
</evidence>
<dbReference type="SUPFAM" id="SSF55144">
    <property type="entry name" value="LigT-like"/>
    <property type="match status" value="1"/>
</dbReference>
<dbReference type="GO" id="GO:0004113">
    <property type="term" value="F:2',3'-cyclic-nucleotide 3'-phosphodiesterase activity"/>
    <property type="evidence" value="ECO:0007669"/>
    <property type="project" value="InterPro"/>
</dbReference>
<accession>F6B8D7</accession>